<evidence type="ECO:0000256" key="5">
    <source>
        <dbReference type="ARBA" id="ARBA00023242"/>
    </source>
</evidence>
<dbReference type="InterPro" id="IPR036864">
    <property type="entry name" value="Zn2-C6_fun-type_DNA-bd_sf"/>
</dbReference>
<dbReference type="InterPro" id="IPR001138">
    <property type="entry name" value="Zn2Cys6_DnaBD"/>
</dbReference>
<evidence type="ECO:0000256" key="1">
    <source>
        <dbReference type="ARBA" id="ARBA00004123"/>
    </source>
</evidence>
<dbReference type="Pfam" id="PF04082">
    <property type="entry name" value="Fungal_trans"/>
    <property type="match status" value="1"/>
</dbReference>
<evidence type="ECO:0000256" key="4">
    <source>
        <dbReference type="ARBA" id="ARBA00023163"/>
    </source>
</evidence>
<evidence type="ECO:0000256" key="3">
    <source>
        <dbReference type="ARBA" id="ARBA00023015"/>
    </source>
</evidence>
<keyword evidence="2" id="KW-0479">Metal-binding</keyword>
<dbReference type="CDD" id="cd12148">
    <property type="entry name" value="fungal_TF_MHR"/>
    <property type="match status" value="1"/>
</dbReference>
<dbReference type="SMART" id="SM00066">
    <property type="entry name" value="GAL4"/>
    <property type="match status" value="1"/>
</dbReference>
<dbReference type="SMART" id="SM00906">
    <property type="entry name" value="Fungal_trans"/>
    <property type="match status" value="1"/>
</dbReference>
<proteinExistence type="predicted"/>
<evidence type="ECO:0000313" key="9">
    <source>
        <dbReference type="Proteomes" id="UP000078397"/>
    </source>
</evidence>
<organism evidence="8 9">
    <name type="scientific">Pochonia chlamydosporia 170</name>
    <dbReference type="NCBI Taxonomy" id="1380566"/>
    <lineage>
        <taxon>Eukaryota</taxon>
        <taxon>Fungi</taxon>
        <taxon>Dikarya</taxon>
        <taxon>Ascomycota</taxon>
        <taxon>Pezizomycotina</taxon>
        <taxon>Sordariomycetes</taxon>
        <taxon>Hypocreomycetidae</taxon>
        <taxon>Hypocreales</taxon>
        <taxon>Clavicipitaceae</taxon>
        <taxon>Pochonia</taxon>
    </lineage>
</organism>
<keyword evidence="3" id="KW-0805">Transcription regulation</keyword>
<comment type="caution">
    <text evidence="8">The sequence shown here is derived from an EMBL/GenBank/DDBJ whole genome shotgun (WGS) entry which is preliminary data.</text>
</comment>
<dbReference type="Proteomes" id="UP000078397">
    <property type="component" value="Unassembled WGS sequence"/>
</dbReference>
<dbReference type="GO" id="GO:0008270">
    <property type="term" value="F:zinc ion binding"/>
    <property type="evidence" value="ECO:0007669"/>
    <property type="project" value="InterPro"/>
</dbReference>
<dbReference type="OrthoDB" id="424974at2759"/>
<reference evidence="8 9" key="1">
    <citation type="journal article" date="2016" name="PLoS Pathog.">
        <title>Biosynthesis of antibiotic leucinostatins in bio-control fungus Purpureocillium lilacinum and their inhibition on phytophthora revealed by genome mining.</title>
        <authorList>
            <person name="Wang G."/>
            <person name="Liu Z."/>
            <person name="Lin R."/>
            <person name="Li E."/>
            <person name="Mao Z."/>
            <person name="Ling J."/>
            <person name="Yang Y."/>
            <person name="Yin W.B."/>
            <person name="Xie B."/>
        </authorList>
    </citation>
    <scope>NUCLEOTIDE SEQUENCE [LARGE SCALE GENOMIC DNA]</scope>
    <source>
        <strain evidence="8">170</strain>
    </source>
</reference>
<dbReference type="GO" id="GO:0006351">
    <property type="term" value="P:DNA-templated transcription"/>
    <property type="evidence" value="ECO:0007669"/>
    <property type="project" value="InterPro"/>
</dbReference>
<evidence type="ECO:0000256" key="6">
    <source>
        <dbReference type="SAM" id="MobiDB-lite"/>
    </source>
</evidence>
<dbReference type="GO" id="GO:0003677">
    <property type="term" value="F:DNA binding"/>
    <property type="evidence" value="ECO:0007669"/>
    <property type="project" value="InterPro"/>
</dbReference>
<dbReference type="GeneID" id="28858679"/>
<dbReference type="STRING" id="1380566.A0A179F0B2"/>
<dbReference type="InterPro" id="IPR007219">
    <property type="entry name" value="XnlR_reg_dom"/>
</dbReference>
<dbReference type="Gene3D" id="4.10.240.10">
    <property type="entry name" value="Zn(2)-C6 fungal-type DNA-binding domain"/>
    <property type="match status" value="1"/>
</dbReference>
<dbReference type="KEGG" id="pchm:VFPPC_16933"/>
<keyword evidence="4" id="KW-0804">Transcription</keyword>
<dbReference type="PRINTS" id="PR00755">
    <property type="entry name" value="AFLATOXINBRP"/>
</dbReference>
<comment type="subcellular location">
    <subcellularLocation>
        <location evidence="1">Nucleus</location>
    </subcellularLocation>
</comment>
<evidence type="ECO:0000313" key="8">
    <source>
        <dbReference type="EMBL" id="OAQ58876.2"/>
    </source>
</evidence>
<dbReference type="AlphaFoldDB" id="A0A179F0B2"/>
<evidence type="ECO:0000256" key="2">
    <source>
        <dbReference type="ARBA" id="ARBA00022723"/>
    </source>
</evidence>
<name>A0A179F0B2_METCM</name>
<sequence>MSYSAEREMRRPRQACLNCRRKKTRCQGERPACALCVRLGQTCEYPSHSSVPSAAPRRFSSAAVNDELLMRVAKLESDLRAAQQGQIGRNNDAQAIGSDLEKHTSPSSLSPPGQPAPVWSNSPSVVIENPAKCSTNNNNSNKFSQLPPVPVLKSLADVYFSNCHNQPYCFFHENNFRRSLIAGDLPQYLLLAFAATAARYSSHDYFRGSQLEAVESLARAAWIIILDQVFATEHSPESVAAAQATSMLAIIDFTAGRHRLGWVKIGLAIRLVQSLNLNKEPDASLPPWQQEEHRRVFWSVYLLDKFVSCGRSHPPAILDADCTLGLPCSEEAFRMETPTKMPTMALFEDLPSNIPALMQLDDFAILVLMCSTLSLTVRDTFQKSLSTIPPWDHRSNFSQISSMMMTFESIHLAGSDDLGAYVSNRFGTYEGFDRQRVGHFIWARAVYHLCGCLLYHPVNLRRYRKAHCPYFPTTFARELLDRCREHAIQLTNILETLRAVGCCARGSFLGYVGTCAVSVHLIFALSPNPQIATQAKLCSDMCLGFLEHLPVRWPNHGLMAASLKSFSIDAKSAHLLMDPSPTAVESEIDSAQIEQLWDIIDYGWLTDRTRHSQAALSPFASGLSAQIPDWTTFLDSHMGENEVPSFYMTQADLTRNTET</sequence>
<keyword evidence="5" id="KW-0539">Nucleus</keyword>
<dbReference type="PANTHER" id="PTHR47338">
    <property type="entry name" value="ZN(II)2CYS6 TRANSCRIPTION FACTOR (EUROFUNG)-RELATED"/>
    <property type="match status" value="1"/>
</dbReference>
<dbReference type="Pfam" id="PF00172">
    <property type="entry name" value="Zn_clus"/>
    <property type="match status" value="1"/>
</dbReference>
<dbReference type="InterPro" id="IPR050815">
    <property type="entry name" value="TF_fung"/>
</dbReference>
<feature type="domain" description="Zn(2)-C6 fungal-type" evidence="7">
    <location>
        <begin position="15"/>
        <end position="45"/>
    </location>
</feature>
<dbReference type="CDD" id="cd00067">
    <property type="entry name" value="GAL4"/>
    <property type="match status" value="1"/>
</dbReference>
<feature type="region of interest" description="Disordered" evidence="6">
    <location>
        <begin position="100"/>
        <end position="119"/>
    </location>
</feature>
<dbReference type="SUPFAM" id="SSF57701">
    <property type="entry name" value="Zn2/Cys6 DNA-binding domain"/>
    <property type="match status" value="1"/>
</dbReference>
<dbReference type="PANTHER" id="PTHR47338:SF4">
    <property type="entry name" value="ZN(II)2CYS6 TRANSCRIPTION FACTOR (EUROFUNG)"/>
    <property type="match status" value="1"/>
</dbReference>
<dbReference type="RefSeq" id="XP_022283982.1">
    <property type="nucleotide sequence ID" value="XM_022429044.1"/>
</dbReference>
<protein>
    <submittedName>
        <fullName evidence="8">Transcription factor</fullName>
    </submittedName>
</protein>
<dbReference type="GO" id="GO:0005634">
    <property type="term" value="C:nucleus"/>
    <property type="evidence" value="ECO:0007669"/>
    <property type="project" value="UniProtKB-SubCell"/>
</dbReference>
<dbReference type="GO" id="GO:0000981">
    <property type="term" value="F:DNA-binding transcription factor activity, RNA polymerase II-specific"/>
    <property type="evidence" value="ECO:0007669"/>
    <property type="project" value="InterPro"/>
</dbReference>
<dbReference type="PROSITE" id="PS50048">
    <property type="entry name" value="ZN2_CY6_FUNGAL_2"/>
    <property type="match status" value="1"/>
</dbReference>
<evidence type="ECO:0000259" key="7">
    <source>
        <dbReference type="PROSITE" id="PS50048"/>
    </source>
</evidence>
<accession>A0A179F0B2</accession>
<dbReference type="EMBL" id="LSBJ02000013">
    <property type="protein sequence ID" value="OAQ58876.2"/>
    <property type="molecule type" value="Genomic_DNA"/>
</dbReference>
<keyword evidence="9" id="KW-1185">Reference proteome</keyword>
<gene>
    <name evidence="8" type="ORF">VFPPC_16933</name>
</gene>
<dbReference type="PROSITE" id="PS00463">
    <property type="entry name" value="ZN2_CY6_FUNGAL_1"/>
    <property type="match status" value="1"/>
</dbReference>